<dbReference type="PANTHER" id="PTHR36329">
    <property type="entry name" value="TRANSMEMBRANE PROTEIN"/>
    <property type="match status" value="1"/>
</dbReference>
<gene>
    <name evidence="3" type="ORF">DVH24_000241</name>
</gene>
<organism evidence="3 4">
    <name type="scientific">Malus domestica</name>
    <name type="common">Apple</name>
    <name type="synonym">Pyrus malus</name>
    <dbReference type="NCBI Taxonomy" id="3750"/>
    <lineage>
        <taxon>Eukaryota</taxon>
        <taxon>Viridiplantae</taxon>
        <taxon>Streptophyta</taxon>
        <taxon>Embryophyta</taxon>
        <taxon>Tracheophyta</taxon>
        <taxon>Spermatophyta</taxon>
        <taxon>Magnoliopsida</taxon>
        <taxon>eudicotyledons</taxon>
        <taxon>Gunneridae</taxon>
        <taxon>Pentapetalae</taxon>
        <taxon>rosids</taxon>
        <taxon>fabids</taxon>
        <taxon>Rosales</taxon>
        <taxon>Rosaceae</taxon>
        <taxon>Amygdaloideae</taxon>
        <taxon>Maleae</taxon>
        <taxon>Malus</taxon>
    </lineage>
</organism>
<keyword evidence="2" id="KW-0472">Membrane</keyword>
<keyword evidence="4" id="KW-1185">Reference proteome</keyword>
<feature type="region of interest" description="Disordered" evidence="1">
    <location>
        <begin position="1015"/>
        <end position="1037"/>
    </location>
</feature>
<feature type="compositionally biased region" description="Polar residues" evidence="1">
    <location>
        <begin position="1028"/>
        <end position="1037"/>
    </location>
</feature>
<proteinExistence type="predicted"/>
<reference evidence="3 4" key="1">
    <citation type="submission" date="2018-10" db="EMBL/GenBank/DDBJ databases">
        <title>A high-quality apple genome assembly.</title>
        <authorList>
            <person name="Hu J."/>
        </authorList>
    </citation>
    <scope>NUCLEOTIDE SEQUENCE [LARGE SCALE GENOMIC DNA]</scope>
    <source>
        <strain evidence="4">cv. HFTH1</strain>
        <tissue evidence="3">Young leaf</tissue>
    </source>
</reference>
<evidence type="ECO:0000256" key="2">
    <source>
        <dbReference type="SAM" id="Phobius"/>
    </source>
</evidence>
<sequence length="1176" mass="133391">MIKIPIRRMAELESVGEYRIGLDESYRYLPSVYLAFLTIWFVSACSWTFNTYKNRHLQTNNLQWTLASVPLIKALQLTLYSCFHLQICSLWMSFGVYVTGVIFQTASFVSFLLISHGYCIMCERLSVTERRTTASLGCFIYLTLVGYRASVPYFSVLLLLNYLISFYVIFHHISQNLLVLRHQLSFIDDEDVRAMHDAVYTKYIMFKKFQGAMQIVAMAETVIYINMDDASENYWIRLLVREWAQFCIFVYIGWTFRSRDLAPRFSIMPALKSKGELVVPPVYSIEMDAETFRDFTKHEWHIGVPTSPSCAKSTKDSVLVIIQHPHAHRMTAAGESSQSQDQKPVGLSPVPPEKGVFPLDHMHLCDLEKKKCLSCLKTSGHQSEKCRLFSKMYLECQMEKNLMAKQDMSELGFVKEESLCFYDLHGSILLPFSLFRISMALHLSPLEPHLFYHSRNTRKLEKKKTQTIGERRGGMVGIVDTICIPSIINSDSNFTSWDRRSVRSENRLRVIVNVHMPSRCSANEQGIYGFSTKNHLLDLLVRCYNSSRWSSSWTSSSTVCTAYSGQTTCVNGASVARTRNHENEFDRVNCLEWVLHESARSFSVAVESLELPGSGPKLAMAWSGKDVHQWHKRISYQVAVYALLKTAIEVEILLSSERHSSDSSPVSDILTPKIDLIGEYIESQMNMGHSELVEWFRVVELPLMAGFFIPLLRKWSMEYAGSGAAGMVVAISCCAAVAKLGNGRVKCPCFSFSIEDVMVELMDHSQSLVSVERLHKLATEAGFEVDFLSHFGRKVLLSNKSEEVQADTLATLGLFAYLGRRTRLFLSTMGIKDLDELVKDFLSYLECGSLFIHPEFSSVAVYQHFMEVVTDEIGWLDFYAACPPKRSQARQKCKLHAIQAEKEIALSAVFTVCYDVFSGFAHFSRSTQQSLDTHLLDFLLHSQSLLTVCLEDYWAAYDKSSELLKVTEPGARRASFVGSIVASKLSVTMEAQQEPSTLITSEDCQNYKPERRLNLRKWKDSPSPGAESISSMEEGSATRSKYHQRSLVKMYSNKLVSASSDTWMGTQLLFIDITISAELLLKQLRGHKVTRRERNKLKGTLNDITSLVPVTILMLLPVSAVGHAAMLAAINKYMPGLIPSSYSSERLDVVKQLKRSKKMEVIRRWNNLEDPSSRVT</sequence>
<comment type="caution">
    <text evidence="3">The sequence shown here is derived from an EMBL/GenBank/DDBJ whole genome shotgun (WGS) entry which is preliminary data.</text>
</comment>
<name>A0A498J401_MALDO</name>
<feature type="transmembrane region" description="Helical" evidence="2">
    <location>
        <begin position="151"/>
        <end position="170"/>
    </location>
</feature>
<feature type="transmembrane region" description="Helical" evidence="2">
    <location>
        <begin position="28"/>
        <end position="49"/>
    </location>
</feature>
<evidence type="ECO:0000256" key="1">
    <source>
        <dbReference type="SAM" id="MobiDB-lite"/>
    </source>
</evidence>
<dbReference type="PANTHER" id="PTHR36329:SF1">
    <property type="entry name" value="TRANSMEMBRANE PROTEIN"/>
    <property type="match status" value="1"/>
</dbReference>
<evidence type="ECO:0000313" key="3">
    <source>
        <dbReference type="EMBL" id="RXH88642.1"/>
    </source>
</evidence>
<dbReference type="Proteomes" id="UP000290289">
    <property type="component" value="Chromosome 9"/>
</dbReference>
<protein>
    <submittedName>
        <fullName evidence="3">Uncharacterized protein</fullName>
    </submittedName>
</protein>
<dbReference type="AlphaFoldDB" id="A0A498J401"/>
<keyword evidence="2" id="KW-1133">Transmembrane helix</keyword>
<feature type="transmembrane region" description="Helical" evidence="2">
    <location>
        <begin position="94"/>
        <end position="114"/>
    </location>
</feature>
<evidence type="ECO:0000313" key="4">
    <source>
        <dbReference type="Proteomes" id="UP000290289"/>
    </source>
</evidence>
<dbReference type="EMBL" id="RDQH01000335">
    <property type="protein sequence ID" value="RXH88642.1"/>
    <property type="molecule type" value="Genomic_DNA"/>
</dbReference>
<keyword evidence="2" id="KW-0812">Transmembrane</keyword>
<accession>A0A498J401</accession>